<evidence type="ECO:0000313" key="17">
    <source>
        <dbReference type="Proteomes" id="UP001210770"/>
    </source>
</evidence>
<dbReference type="SUPFAM" id="SSF55785">
    <property type="entry name" value="PYP-like sensor domain (PAS domain)"/>
    <property type="match status" value="1"/>
</dbReference>
<dbReference type="Gene3D" id="1.10.287.130">
    <property type="match status" value="1"/>
</dbReference>
<dbReference type="InterPro" id="IPR000014">
    <property type="entry name" value="PAS"/>
</dbReference>
<dbReference type="EC" id="2.7.13.3" evidence="3"/>
<evidence type="ECO:0000256" key="1">
    <source>
        <dbReference type="ARBA" id="ARBA00000085"/>
    </source>
</evidence>
<dbReference type="InterPro" id="IPR000700">
    <property type="entry name" value="PAS-assoc_C"/>
</dbReference>
<feature type="domain" description="PAS" evidence="14">
    <location>
        <begin position="176"/>
        <end position="230"/>
    </location>
</feature>
<name>A0AAX3LNC7_9RHOB</name>
<dbReference type="Pfam" id="PF00512">
    <property type="entry name" value="HisKA"/>
    <property type="match status" value="1"/>
</dbReference>
<dbReference type="Gene3D" id="3.30.450.20">
    <property type="entry name" value="PAS domain"/>
    <property type="match status" value="1"/>
</dbReference>
<dbReference type="Pfam" id="PF02518">
    <property type="entry name" value="HATPase_c"/>
    <property type="match status" value="1"/>
</dbReference>
<dbReference type="InterPro" id="IPR013767">
    <property type="entry name" value="PAS_fold"/>
</dbReference>
<dbReference type="PANTHER" id="PTHR42878:SF7">
    <property type="entry name" value="SENSOR HISTIDINE KINASE GLRK"/>
    <property type="match status" value="1"/>
</dbReference>
<dbReference type="SUPFAM" id="SSF47384">
    <property type="entry name" value="Homodimeric domain of signal transducing histidine kinase"/>
    <property type="match status" value="1"/>
</dbReference>
<dbReference type="GO" id="GO:0030295">
    <property type="term" value="F:protein kinase activator activity"/>
    <property type="evidence" value="ECO:0007669"/>
    <property type="project" value="TreeGrafter"/>
</dbReference>
<feature type="domain" description="Histidine kinase" evidence="13">
    <location>
        <begin position="306"/>
        <end position="520"/>
    </location>
</feature>
<dbReference type="GO" id="GO:0000156">
    <property type="term" value="F:phosphorelay response regulator activity"/>
    <property type="evidence" value="ECO:0007669"/>
    <property type="project" value="TreeGrafter"/>
</dbReference>
<dbReference type="SMART" id="SM00091">
    <property type="entry name" value="PAS"/>
    <property type="match status" value="1"/>
</dbReference>
<keyword evidence="10" id="KW-1133">Transmembrane helix</keyword>
<keyword evidence="12" id="KW-0472">Membrane</keyword>
<dbReference type="InterPro" id="IPR001610">
    <property type="entry name" value="PAC"/>
</dbReference>
<dbReference type="CDD" id="cd00130">
    <property type="entry name" value="PAS"/>
    <property type="match status" value="1"/>
</dbReference>
<dbReference type="InterPro" id="IPR005467">
    <property type="entry name" value="His_kinase_dom"/>
</dbReference>
<dbReference type="SMART" id="SM00388">
    <property type="entry name" value="HisKA"/>
    <property type="match status" value="1"/>
</dbReference>
<keyword evidence="4" id="KW-0597">Phosphoprotein</keyword>
<reference evidence="16" key="1">
    <citation type="submission" date="2023-01" db="EMBL/GenBank/DDBJ databases">
        <title>Comparative genomic analysis of cold water coral derived Sulfitobacter faviae: insights into their metabolism and habitat adaptation.</title>
        <authorList>
            <person name="Guo Y."/>
            <person name="Lin S."/>
            <person name="Huang Z."/>
            <person name="Tang K."/>
            <person name="Wang X."/>
        </authorList>
    </citation>
    <scope>NUCLEOTIDE SEQUENCE</scope>
    <source>
        <strain evidence="16">SCSIO W_1865</strain>
    </source>
</reference>
<dbReference type="InterPro" id="IPR035965">
    <property type="entry name" value="PAS-like_dom_sf"/>
</dbReference>
<dbReference type="Gene3D" id="3.30.565.10">
    <property type="entry name" value="Histidine kinase-like ATPase, C-terminal domain"/>
    <property type="match status" value="1"/>
</dbReference>
<dbReference type="RefSeq" id="WP_271688251.1">
    <property type="nucleotide sequence ID" value="NZ_CP116423.1"/>
</dbReference>
<dbReference type="InterPro" id="IPR004358">
    <property type="entry name" value="Sig_transdc_His_kin-like_C"/>
</dbReference>
<dbReference type="CDD" id="cd00082">
    <property type="entry name" value="HisKA"/>
    <property type="match status" value="1"/>
</dbReference>
<dbReference type="Pfam" id="PF00989">
    <property type="entry name" value="PAS"/>
    <property type="match status" value="1"/>
</dbReference>
<evidence type="ECO:0000256" key="6">
    <source>
        <dbReference type="ARBA" id="ARBA00022692"/>
    </source>
</evidence>
<evidence type="ECO:0000259" key="14">
    <source>
        <dbReference type="PROSITE" id="PS50112"/>
    </source>
</evidence>
<dbReference type="InterPro" id="IPR036890">
    <property type="entry name" value="HATPase_C_sf"/>
</dbReference>
<dbReference type="GO" id="GO:0016020">
    <property type="term" value="C:membrane"/>
    <property type="evidence" value="ECO:0007669"/>
    <property type="project" value="UniProtKB-SubCell"/>
</dbReference>
<dbReference type="SMART" id="SM00086">
    <property type="entry name" value="PAC"/>
    <property type="match status" value="1"/>
</dbReference>
<keyword evidence="8" id="KW-0418">Kinase</keyword>
<dbReference type="CDD" id="cd00075">
    <property type="entry name" value="HATPase"/>
    <property type="match status" value="1"/>
</dbReference>
<keyword evidence="5" id="KW-0808">Transferase</keyword>
<evidence type="ECO:0000256" key="8">
    <source>
        <dbReference type="ARBA" id="ARBA00022777"/>
    </source>
</evidence>
<dbReference type="InterPro" id="IPR003594">
    <property type="entry name" value="HATPase_dom"/>
</dbReference>
<dbReference type="Pfam" id="PF01590">
    <property type="entry name" value="GAF"/>
    <property type="match status" value="1"/>
</dbReference>
<comment type="subcellular location">
    <subcellularLocation>
        <location evidence="2">Membrane</location>
        <topology evidence="2">Multi-pass membrane protein</topology>
    </subcellularLocation>
</comment>
<dbReference type="InterPro" id="IPR050351">
    <property type="entry name" value="BphY/WalK/GraS-like"/>
</dbReference>
<organism evidence="16 17">
    <name type="scientific">Sulfitobacter faviae</name>
    <dbReference type="NCBI Taxonomy" id="1775881"/>
    <lineage>
        <taxon>Bacteria</taxon>
        <taxon>Pseudomonadati</taxon>
        <taxon>Pseudomonadota</taxon>
        <taxon>Alphaproteobacteria</taxon>
        <taxon>Rhodobacterales</taxon>
        <taxon>Roseobacteraceae</taxon>
        <taxon>Sulfitobacter</taxon>
    </lineage>
</organism>
<accession>A0AAX3LNC7</accession>
<keyword evidence="9 16" id="KW-0067">ATP-binding</keyword>
<dbReference type="SUPFAM" id="SSF55781">
    <property type="entry name" value="GAF domain-like"/>
    <property type="match status" value="1"/>
</dbReference>
<evidence type="ECO:0000313" key="16">
    <source>
        <dbReference type="EMBL" id="WCE69881.1"/>
    </source>
</evidence>
<dbReference type="PROSITE" id="PS50112">
    <property type="entry name" value="PAS"/>
    <property type="match status" value="1"/>
</dbReference>
<dbReference type="PRINTS" id="PR00344">
    <property type="entry name" value="BCTRLSENSOR"/>
</dbReference>
<feature type="domain" description="PAC" evidence="15">
    <location>
        <begin position="250"/>
        <end position="302"/>
    </location>
</feature>
<keyword evidence="6" id="KW-0812">Transmembrane</keyword>
<dbReference type="Proteomes" id="UP001210770">
    <property type="component" value="Chromosome"/>
</dbReference>
<dbReference type="GO" id="GO:0005524">
    <property type="term" value="F:ATP binding"/>
    <property type="evidence" value="ECO:0007669"/>
    <property type="project" value="UniProtKB-KW"/>
</dbReference>
<protein>
    <recommendedName>
        <fullName evidence="3">histidine kinase</fullName>
        <ecNumber evidence="3">2.7.13.3</ecNumber>
    </recommendedName>
</protein>
<dbReference type="SMART" id="SM00387">
    <property type="entry name" value="HATPase_c"/>
    <property type="match status" value="1"/>
</dbReference>
<evidence type="ECO:0000256" key="5">
    <source>
        <dbReference type="ARBA" id="ARBA00022679"/>
    </source>
</evidence>
<dbReference type="PROSITE" id="PS50113">
    <property type="entry name" value="PAC"/>
    <property type="match status" value="1"/>
</dbReference>
<evidence type="ECO:0000256" key="3">
    <source>
        <dbReference type="ARBA" id="ARBA00012438"/>
    </source>
</evidence>
<evidence type="ECO:0000256" key="2">
    <source>
        <dbReference type="ARBA" id="ARBA00004141"/>
    </source>
</evidence>
<evidence type="ECO:0000256" key="12">
    <source>
        <dbReference type="ARBA" id="ARBA00023136"/>
    </source>
</evidence>
<dbReference type="PROSITE" id="PS50109">
    <property type="entry name" value="HIS_KIN"/>
    <property type="match status" value="1"/>
</dbReference>
<evidence type="ECO:0000256" key="11">
    <source>
        <dbReference type="ARBA" id="ARBA00023012"/>
    </source>
</evidence>
<dbReference type="AlphaFoldDB" id="A0AAX3LNC7"/>
<dbReference type="InterPro" id="IPR029016">
    <property type="entry name" value="GAF-like_dom_sf"/>
</dbReference>
<dbReference type="InterPro" id="IPR036097">
    <property type="entry name" value="HisK_dim/P_sf"/>
</dbReference>
<keyword evidence="7" id="KW-0547">Nucleotide-binding</keyword>
<evidence type="ECO:0000256" key="10">
    <source>
        <dbReference type="ARBA" id="ARBA00022989"/>
    </source>
</evidence>
<dbReference type="SUPFAM" id="SSF55874">
    <property type="entry name" value="ATPase domain of HSP90 chaperone/DNA topoisomerase II/histidine kinase"/>
    <property type="match status" value="1"/>
</dbReference>
<sequence>MNDFYNALADFDDPLRQLYMLAVEPDLSVEDKIAKLLQLGTEALDLELGIVSRVDHPVYECVYVHGPDWAPAPGSTFDINGTYCLHTLGNDDVTSFHHAGQQEISAHPCYENFGLESYIGAPLKIGDALFGTLNFSGTAPRPAPFSKAQTQFVQFLARWLSSELSRQSERRALREQRGLLKAMVDAVPEAIIMADPNRRVAMVNPAVETLFGYTPDALLGRQTAVLYETLGSYERMGEELSNAGTASKESGFTVACRRADGSTFEGQVATAKVETDRGEHLGYLGVVRDVSEQREFERAKDQLIATVSHEMKTPLTALTGALRLLELNPDDLPPQKRKLLQLAMRNARAIDQMVGDILDVETLRRPDQSGFSERALAPLLAQASETLVSYAKERGVGLEMTPSEAPAPLLRLHEGRLTRLLSNLLSNAIKASDEGGTVQLGLSEDGTGFWVKDHGSGLPLDLQPVLFERFSRGSSYRVKEGHGLGMSIVKAIVDQHLGEIRFETAEGEGTTFFVDFPPLEGRPDAMAAS</sequence>
<dbReference type="PANTHER" id="PTHR42878">
    <property type="entry name" value="TWO-COMPONENT HISTIDINE KINASE"/>
    <property type="match status" value="1"/>
</dbReference>
<evidence type="ECO:0000256" key="7">
    <source>
        <dbReference type="ARBA" id="ARBA00022741"/>
    </source>
</evidence>
<dbReference type="GO" id="GO:0007234">
    <property type="term" value="P:osmosensory signaling via phosphorelay pathway"/>
    <property type="evidence" value="ECO:0007669"/>
    <property type="project" value="TreeGrafter"/>
</dbReference>
<evidence type="ECO:0000259" key="15">
    <source>
        <dbReference type="PROSITE" id="PS50113"/>
    </source>
</evidence>
<dbReference type="InterPro" id="IPR003661">
    <property type="entry name" value="HisK_dim/P_dom"/>
</dbReference>
<gene>
    <name evidence="16" type="ORF">PL336_13905</name>
</gene>
<dbReference type="NCBIfam" id="TIGR00229">
    <property type="entry name" value="sensory_box"/>
    <property type="match status" value="1"/>
</dbReference>
<evidence type="ECO:0000256" key="9">
    <source>
        <dbReference type="ARBA" id="ARBA00022840"/>
    </source>
</evidence>
<dbReference type="GO" id="GO:0006355">
    <property type="term" value="P:regulation of DNA-templated transcription"/>
    <property type="evidence" value="ECO:0007669"/>
    <property type="project" value="InterPro"/>
</dbReference>
<dbReference type="Gene3D" id="3.30.450.40">
    <property type="match status" value="1"/>
</dbReference>
<evidence type="ECO:0000256" key="4">
    <source>
        <dbReference type="ARBA" id="ARBA00022553"/>
    </source>
</evidence>
<keyword evidence="11" id="KW-0902">Two-component regulatory system</keyword>
<comment type="catalytic activity">
    <reaction evidence="1">
        <text>ATP + protein L-histidine = ADP + protein N-phospho-L-histidine.</text>
        <dbReference type="EC" id="2.7.13.3"/>
    </reaction>
</comment>
<dbReference type="EMBL" id="CP116423">
    <property type="protein sequence ID" value="WCE69881.1"/>
    <property type="molecule type" value="Genomic_DNA"/>
</dbReference>
<dbReference type="GO" id="GO:0000155">
    <property type="term" value="F:phosphorelay sensor kinase activity"/>
    <property type="evidence" value="ECO:0007669"/>
    <property type="project" value="InterPro"/>
</dbReference>
<dbReference type="InterPro" id="IPR003018">
    <property type="entry name" value="GAF"/>
</dbReference>
<proteinExistence type="predicted"/>
<evidence type="ECO:0000259" key="13">
    <source>
        <dbReference type="PROSITE" id="PS50109"/>
    </source>
</evidence>